<dbReference type="PROSITE" id="PS51257">
    <property type="entry name" value="PROKAR_LIPOPROTEIN"/>
    <property type="match status" value="1"/>
</dbReference>
<evidence type="ECO:0000256" key="8">
    <source>
        <dbReference type="ARBA" id="ARBA00023047"/>
    </source>
</evidence>
<dbReference type="InterPro" id="IPR003715">
    <property type="entry name" value="Poly_export_N"/>
</dbReference>
<dbReference type="GO" id="GO:0015159">
    <property type="term" value="F:polysaccharide transmembrane transporter activity"/>
    <property type="evidence" value="ECO:0007669"/>
    <property type="project" value="InterPro"/>
</dbReference>
<dbReference type="GO" id="GO:0046930">
    <property type="term" value="C:pore complex"/>
    <property type="evidence" value="ECO:0007669"/>
    <property type="project" value="UniProtKB-KW"/>
</dbReference>
<keyword evidence="12" id="KW-0564">Palmitate</keyword>
<sequence>MTKYRFSVVYVFFIYLLSVSCAGTSVTIEKDNTVYDQPIPEFQDEYLLGPGDEIEVMYHTVSKPDLTDYILNVGDEVKVEFYNYPDMNRHCIVRPDGKITLPIKGDIIIQGLPPDEASKRVAKHYGDVLKDPIVTLSLINFNFAIKEMASLSKISIIRPDGYVTFPLIDDLIASGLSVRQLKEKVEEGYKNRKVNISISVLLAKMKSNVAYVMGEVKNPGMHRMEGPTSITQVLAESGGVLDTANLSNVVVISRSKDGKPVGRLVDLDRAIGEANIGHDILLRQYDVIYIPKTAIAKADIFVDQFINKLIPDIFRGGGINFGYDLRREGPSGYQPK</sequence>
<keyword evidence="5" id="KW-0762">Sugar transport</keyword>
<keyword evidence="13" id="KW-0998">Cell outer membrane</keyword>
<comment type="subcellular location">
    <subcellularLocation>
        <location evidence="1">Cell outer membrane</location>
        <topology evidence="1">Multi-pass membrane protein</topology>
    </subcellularLocation>
</comment>
<evidence type="ECO:0000256" key="7">
    <source>
        <dbReference type="ARBA" id="ARBA00022729"/>
    </source>
</evidence>
<evidence type="ECO:0000256" key="3">
    <source>
        <dbReference type="ARBA" id="ARBA00022448"/>
    </source>
</evidence>
<evidence type="ECO:0000256" key="6">
    <source>
        <dbReference type="ARBA" id="ARBA00022692"/>
    </source>
</evidence>
<accession>A0A1F7RTK1</accession>
<evidence type="ECO:0000313" key="18">
    <source>
        <dbReference type="EMBL" id="OGL44889.1"/>
    </source>
</evidence>
<dbReference type="GO" id="GO:0015288">
    <property type="term" value="F:porin activity"/>
    <property type="evidence" value="ECO:0007669"/>
    <property type="project" value="UniProtKB-KW"/>
</dbReference>
<keyword evidence="7 15" id="KW-0732">Signal</keyword>
<dbReference type="InterPro" id="IPR049712">
    <property type="entry name" value="Poly_export"/>
</dbReference>
<dbReference type="AlphaFoldDB" id="A0A1F7RTK1"/>
<protein>
    <submittedName>
        <fullName evidence="18">Uncharacterized protein</fullName>
    </submittedName>
</protein>
<dbReference type="GO" id="GO:0006811">
    <property type="term" value="P:monoatomic ion transport"/>
    <property type="evidence" value="ECO:0007669"/>
    <property type="project" value="UniProtKB-KW"/>
</dbReference>
<keyword evidence="14" id="KW-0449">Lipoprotein</keyword>
<dbReference type="EMBL" id="MGDE01000159">
    <property type="protein sequence ID" value="OGL44889.1"/>
    <property type="molecule type" value="Genomic_DNA"/>
</dbReference>
<dbReference type="Gene3D" id="3.10.560.10">
    <property type="entry name" value="Outer membrane lipoprotein wza domain like"/>
    <property type="match status" value="1"/>
</dbReference>
<keyword evidence="10" id="KW-0626">Porin</keyword>
<evidence type="ECO:0000256" key="1">
    <source>
        <dbReference type="ARBA" id="ARBA00004571"/>
    </source>
</evidence>
<evidence type="ECO:0000256" key="15">
    <source>
        <dbReference type="SAM" id="SignalP"/>
    </source>
</evidence>
<feature type="signal peptide" evidence="15">
    <location>
        <begin position="1"/>
        <end position="22"/>
    </location>
</feature>
<gene>
    <name evidence="18" type="ORF">A2W05_06440</name>
</gene>
<evidence type="ECO:0000256" key="2">
    <source>
        <dbReference type="ARBA" id="ARBA00009450"/>
    </source>
</evidence>
<keyword evidence="4" id="KW-1134">Transmembrane beta strand</keyword>
<feature type="domain" description="SLBB" evidence="17">
    <location>
        <begin position="210"/>
        <end position="290"/>
    </location>
</feature>
<evidence type="ECO:0000256" key="11">
    <source>
        <dbReference type="ARBA" id="ARBA00023136"/>
    </source>
</evidence>
<evidence type="ECO:0000259" key="17">
    <source>
        <dbReference type="Pfam" id="PF22461"/>
    </source>
</evidence>
<name>A0A1F7RTK1_9BACT</name>
<evidence type="ECO:0000256" key="10">
    <source>
        <dbReference type="ARBA" id="ARBA00023114"/>
    </source>
</evidence>
<feature type="chain" id="PRO_5009532259" evidence="15">
    <location>
        <begin position="23"/>
        <end position="336"/>
    </location>
</feature>
<feature type="domain" description="Polysaccharide export protein N-terminal" evidence="16">
    <location>
        <begin position="154"/>
        <end position="200"/>
    </location>
</feature>
<comment type="similarity">
    <text evidence="2">Belongs to the BexD/CtrA/VexA family.</text>
</comment>
<dbReference type="Gene3D" id="3.30.1950.10">
    <property type="entry name" value="wza like domain"/>
    <property type="match status" value="1"/>
</dbReference>
<comment type="caution">
    <text evidence="18">The sequence shown here is derived from an EMBL/GenBank/DDBJ whole genome shotgun (WGS) entry which is preliminary data.</text>
</comment>
<evidence type="ECO:0000256" key="13">
    <source>
        <dbReference type="ARBA" id="ARBA00023237"/>
    </source>
</evidence>
<evidence type="ECO:0000256" key="12">
    <source>
        <dbReference type="ARBA" id="ARBA00023139"/>
    </source>
</evidence>
<evidence type="ECO:0000259" key="16">
    <source>
        <dbReference type="Pfam" id="PF02563"/>
    </source>
</evidence>
<evidence type="ECO:0000256" key="5">
    <source>
        <dbReference type="ARBA" id="ARBA00022597"/>
    </source>
</evidence>
<organism evidence="18 19">
    <name type="scientific">Candidatus Schekmanbacteria bacterium RBG_16_38_10</name>
    <dbReference type="NCBI Taxonomy" id="1817879"/>
    <lineage>
        <taxon>Bacteria</taxon>
        <taxon>Candidatus Schekmaniibacteriota</taxon>
    </lineage>
</organism>
<keyword evidence="8" id="KW-0625">Polysaccharide transport</keyword>
<evidence type="ECO:0000256" key="9">
    <source>
        <dbReference type="ARBA" id="ARBA00023065"/>
    </source>
</evidence>
<keyword evidence="6" id="KW-0812">Transmembrane</keyword>
<dbReference type="GO" id="GO:0009279">
    <property type="term" value="C:cell outer membrane"/>
    <property type="evidence" value="ECO:0007669"/>
    <property type="project" value="UniProtKB-SubCell"/>
</dbReference>
<keyword evidence="3" id="KW-0813">Transport</keyword>
<dbReference type="Pfam" id="PF22461">
    <property type="entry name" value="SLBB_2"/>
    <property type="match status" value="1"/>
</dbReference>
<dbReference type="InterPro" id="IPR054765">
    <property type="entry name" value="SLBB_dom"/>
</dbReference>
<reference evidence="18 19" key="1">
    <citation type="journal article" date="2016" name="Nat. Commun.">
        <title>Thousands of microbial genomes shed light on interconnected biogeochemical processes in an aquifer system.</title>
        <authorList>
            <person name="Anantharaman K."/>
            <person name="Brown C.T."/>
            <person name="Hug L.A."/>
            <person name="Sharon I."/>
            <person name="Castelle C.J."/>
            <person name="Probst A.J."/>
            <person name="Thomas B.C."/>
            <person name="Singh A."/>
            <person name="Wilkins M.J."/>
            <person name="Karaoz U."/>
            <person name="Brodie E.L."/>
            <person name="Williams K.H."/>
            <person name="Hubbard S.S."/>
            <person name="Banfield J.F."/>
        </authorList>
    </citation>
    <scope>NUCLEOTIDE SEQUENCE [LARGE SCALE GENOMIC DNA]</scope>
</reference>
<evidence type="ECO:0000256" key="14">
    <source>
        <dbReference type="ARBA" id="ARBA00023288"/>
    </source>
</evidence>
<evidence type="ECO:0000256" key="4">
    <source>
        <dbReference type="ARBA" id="ARBA00022452"/>
    </source>
</evidence>
<dbReference type="PANTHER" id="PTHR33619">
    <property type="entry name" value="POLYSACCHARIDE EXPORT PROTEIN GFCE-RELATED"/>
    <property type="match status" value="1"/>
</dbReference>
<feature type="domain" description="Polysaccharide export protein N-terminal" evidence="16">
    <location>
        <begin position="66"/>
        <end position="138"/>
    </location>
</feature>
<proteinExistence type="inferred from homology"/>
<dbReference type="PANTHER" id="PTHR33619:SF3">
    <property type="entry name" value="POLYSACCHARIDE EXPORT PROTEIN GFCE-RELATED"/>
    <property type="match status" value="1"/>
</dbReference>
<keyword evidence="9" id="KW-0406">Ion transport</keyword>
<dbReference type="Pfam" id="PF02563">
    <property type="entry name" value="Poly_export"/>
    <property type="match status" value="2"/>
</dbReference>
<keyword evidence="11" id="KW-0472">Membrane</keyword>
<dbReference type="Proteomes" id="UP000178797">
    <property type="component" value="Unassembled WGS sequence"/>
</dbReference>
<evidence type="ECO:0000313" key="19">
    <source>
        <dbReference type="Proteomes" id="UP000178797"/>
    </source>
</evidence>